<dbReference type="GO" id="GO:0008271">
    <property type="term" value="F:secondary active sulfate transmembrane transporter activity"/>
    <property type="evidence" value="ECO:0007669"/>
    <property type="project" value="InterPro"/>
</dbReference>
<feature type="transmembrane region" description="Helical" evidence="5">
    <location>
        <begin position="98"/>
        <end position="119"/>
    </location>
</feature>
<feature type="transmembrane region" description="Helical" evidence="5">
    <location>
        <begin position="326"/>
        <end position="347"/>
    </location>
</feature>
<dbReference type="SUPFAM" id="SSF52091">
    <property type="entry name" value="SpoIIaa-like"/>
    <property type="match status" value="1"/>
</dbReference>
<feature type="transmembrane region" description="Helical" evidence="5">
    <location>
        <begin position="289"/>
        <end position="306"/>
    </location>
</feature>
<accession>A0A1G7GBX1</accession>
<feature type="domain" description="STAS" evidence="6">
    <location>
        <begin position="439"/>
        <end position="554"/>
    </location>
</feature>
<dbReference type="RefSeq" id="WP_091871308.1">
    <property type="nucleotide sequence ID" value="NZ_FNAO01000008.1"/>
</dbReference>
<dbReference type="Gene3D" id="3.30.750.24">
    <property type="entry name" value="STAS domain"/>
    <property type="match status" value="1"/>
</dbReference>
<dbReference type="PROSITE" id="PS50801">
    <property type="entry name" value="STAS"/>
    <property type="match status" value="1"/>
</dbReference>
<dbReference type="AlphaFoldDB" id="A0A1G7GBX1"/>
<feature type="transmembrane region" description="Helical" evidence="5">
    <location>
        <begin position="72"/>
        <end position="92"/>
    </location>
</feature>
<protein>
    <submittedName>
        <fullName evidence="7">Sulfate permease, SulP family</fullName>
    </submittedName>
</protein>
<gene>
    <name evidence="7" type="ORF">SAMN05421636_10866</name>
</gene>
<dbReference type="PANTHER" id="PTHR11814">
    <property type="entry name" value="SULFATE TRANSPORTER"/>
    <property type="match status" value="1"/>
</dbReference>
<evidence type="ECO:0000256" key="1">
    <source>
        <dbReference type="ARBA" id="ARBA00004141"/>
    </source>
</evidence>
<evidence type="ECO:0000256" key="2">
    <source>
        <dbReference type="ARBA" id="ARBA00022692"/>
    </source>
</evidence>
<sequence length="576" mass="63565">MRRFLPFLQWLPTYKKRWFAKDMVAGLTVGILLVPQGMAYAMIAGMPPVYGLYASLVPILIYAFLGTSRQLAVGPVAMDSLLVAAGLGTLALTGVESYIAMALLLAFMVGVIQFTLGLFRMGFLANFLSKPVISGFTSAAALIIIFSQLKHFFGVNIPQTNQFHKSVINVVLAVPETNGYALLIGLMGIVIIVLLRRWNDKIPSILTVVVAGIMAVYFFRLESYGVHIVGNVPDGLPSFSLPEFSWPKIRGLFSIAVTIALIGYTEAIGIGKALEEKNDKETIDANKELLALGMANMLGSFFQSYLASASFSRSAINTTSGAKTPVASLVSMLLVALTLLFFTHLFYYLPNAALASIIMVSVVQLIDVTYPKMLWKYRKDEFVMLLATFLITLSIGLPEGILLGVLLSLLLMVYRSSKPHFAVLGKIKGSEYYKNVDRFGGDIEYRPDLLVLRFDSQLYFGNKDYFKKQLFRYIDAKGAGLKGIVLNAEPINYIDSTAVEMLANAIREIHERGIRFYIASAIGPTRDIIFNSRIIDELPSEHLFGRTKEAVDFFDNPDSLAKVGDRVAHESRTIGE</sequence>
<feature type="transmembrane region" description="Helical" evidence="5">
    <location>
        <begin position="249"/>
        <end position="268"/>
    </location>
</feature>
<dbReference type="Pfam" id="PF00916">
    <property type="entry name" value="Sulfate_transp"/>
    <property type="match status" value="1"/>
</dbReference>
<dbReference type="CDD" id="cd07042">
    <property type="entry name" value="STAS_SulP_like_sulfate_transporter"/>
    <property type="match status" value="1"/>
</dbReference>
<dbReference type="InterPro" id="IPR036513">
    <property type="entry name" value="STAS_dom_sf"/>
</dbReference>
<dbReference type="STRING" id="641691.SAMN05421636_10866"/>
<dbReference type="PROSITE" id="PS01130">
    <property type="entry name" value="SLC26A"/>
    <property type="match status" value="1"/>
</dbReference>
<evidence type="ECO:0000259" key="6">
    <source>
        <dbReference type="PROSITE" id="PS50801"/>
    </source>
</evidence>
<evidence type="ECO:0000313" key="8">
    <source>
        <dbReference type="Proteomes" id="UP000199109"/>
    </source>
</evidence>
<evidence type="ECO:0000256" key="4">
    <source>
        <dbReference type="ARBA" id="ARBA00023136"/>
    </source>
</evidence>
<dbReference type="OrthoDB" id="9771198at2"/>
<dbReference type="NCBIfam" id="TIGR00815">
    <property type="entry name" value="sulP"/>
    <property type="match status" value="1"/>
</dbReference>
<dbReference type="Proteomes" id="UP000199109">
    <property type="component" value="Unassembled WGS sequence"/>
</dbReference>
<keyword evidence="3 5" id="KW-1133">Transmembrane helix</keyword>
<keyword evidence="8" id="KW-1185">Reference proteome</keyword>
<feature type="transmembrane region" description="Helical" evidence="5">
    <location>
        <begin position="179"/>
        <end position="195"/>
    </location>
</feature>
<dbReference type="InterPro" id="IPR018045">
    <property type="entry name" value="S04_transporter_CS"/>
</dbReference>
<dbReference type="GO" id="GO:0016020">
    <property type="term" value="C:membrane"/>
    <property type="evidence" value="ECO:0007669"/>
    <property type="project" value="UniProtKB-SubCell"/>
</dbReference>
<comment type="subcellular location">
    <subcellularLocation>
        <location evidence="1">Membrane</location>
        <topology evidence="1">Multi-pass membrane protein</topology>
    </subcellularLocation>
</comment>
<dbReference type="EMBL" id="FNAO01000008">
    <property type="protein sequence ID" value="SDE85638.1"/>
    <property type="molecule type" value="Genomic_DNA"/>
</dbReference>
<keyword evidence="4 5" id="KW-0472">Membrane</keyword>
<dbReference type="InterPro" id="IPR002645">
    <property type="entry name" value="STAS_dom"/>
</dbReference>
<dbReference type="InterPro" id="IPR001902">
    <property type="entry name" value="SLC26A/SulP_fam"/>
</dbReference>
<dbReference type="InterPro" id="IPR011547">
    <property type="entry name" value="SLC26A/SulP_dom"/>
</dbReference>
<evidence type="ECO:0000256" key="3">
    <source>
        <dbReference type="ARBA" id="ARBA00022989"/>
    </source>
</evidence>
<proteinExistence type="predicted"/>
<feature type="transmembrane region" description="Helical" evidence="5">
    <location>
        <begin position="131"/>
        <end position="149"/>
    </location>
</feature>
<organism evidence="7 8">
    <name type="scientific">Pricia antarctica</name>
    <dbReference type="NCBI Taxonomy" id="641691"/>
    <lineage>
        <taxon>Bacteria</taxon>
        <taxon>Pseudomonadati</taxon>
        <taxon>Bacteroidota</taxon>
        <taxon>Flavobacteriia</taxon>
        <taxon>Flavobacteriales</taxon>
        <taxon>Flavobacteriaceae</taxon>
        <taxon>Pricia</taxon>
    </lineage>
</organism>
<reference evidence="7 8" key="1">
    <citation type="submission" date="2016-10" db="EMBL/GenBank/DDBJ databases">
        <authorList>
            <person name="de Groot N.N."/>
        </authorList>
    </citation>
    <scope>NUCLEOTIDE SEQUENCE [LARGE SCALE GENOMIC DNA]</scope>
    <source>
        <strain evidence="7 8">DSM 23421</strain>
    </source>
</reference>
<dbReference type="Pfam" id="PF01740">
    <property type="entry name" value="STAS"/>
    <property type="match status" value="1"/>
</dbReference>
<name>A0A1G7GBX1_9FLAO</name>
<feature type="transmembrane region" description="Helical" evidence="5">
    <location>
        <begin position="49"/>
        <end position="65"/>
    </location>
</feature>
<feature type="transmembrane region" description="Helical" evidence="5">
    <location>
        <begin position="202"/>
        <end position="219"/>
    </location>
</feature>
<feature type="transmembrane region" description="Helical" evidence="5">
    <location>
        <begin position="382"/>
        <end position="411"/>
    </location>
</feature>
<evidence type="ECO:0000256" key="5">
    <source>
        <dbReference type="SAM" id="Phobius"/>
    </source>
</evidence>
<evidence type="ECO:0000313" key="7">
    <source>
        <dbReference type="EMBL" id="SDE85638.1"/>
    </source>
</evidence>
<keyword evidence="2 5" id="KW-0812">Transmembrane</keyword>